<proteinExistence type="inferred from homology"/>
<evidence type="ECO:0000313" key="16">
    <source>
        <dbReference type="Proteomes" id="UP000249070"/>
    </source>
</evidence>
<organism evidence="6 13">
    <name type="scientific">Enterococcus faecium</name>
    <name type="common">Streptococcus faecium</name>
    <dbReference type="NCBI Taxonomy" id="1352"/>
    <lineage>
        <taxon>Bacteria</taxon>
        <taxon>Bacillati</taxon>
        <taxon>Bacillota</taxon>
        <taxon>Bacilli</taxon>
        <taxon>Lactobacillales</taxon>
        <taxon>Enterococcaceae</taxon>
        <taxon>Enterococcus</taxon>
    </lineage>
</organism>
<dbReference type="EC" id="3.1.-.-" evidence="12"/>
<dbReference type="EMBL" id="JARPTX010000014">
    <property type="protein sequence ID" value="MDT2369640.1"/>
    <property type="molecule type" value="Genomic_DNA"/>
</dbReference>
<evidence type="ECO:0000313" key="10">
    <source>
        <dbReference type="EMBL" id="RBS34271.1"/>
    </source>
</evidence>
<sequence>MKKKILKFIGWFFGIILGIAFAIFLAFQLSPRPGAFLINHMFSNTVQITDKKTFDQAEKNVAKKTDLTYESKYKENTYDIYYPKNSKGPVPVLFWVHGGGFVGGDKSGVKEFATKLVSDANIAVVAMNYELAPDSEYPNQVLQVNELIKDLLAEEKDDKLLDMEQLFFGGDSAGSQIALQYAAIQTNDAYAKQMKIKQLLPKDSLKGTISYCGPVDLKLTAQQHSDDRFMKFFVKTVAWSLIGTKDWKTSEQLKEASVADHVSKEFPPTYITDGNAYSFQEQGQALENRLTELKVPVQSLFYTDTKKEITHEYQFDYTLKESQNCYQQTLDFVNKYK</sequence>
<keyword evidence="3" id="KW-0472">Membrane</keyword>
<dbReference type="Proteomes" id="UP001260956">
    <property type="component" value="Unassembled WGS sequence"/>
</dbReference>
<dbReference type="Proteomes" id="UP000224303">
    <property type="component" value="Unassembled WGS sequence"/>
</dbReference>
<dbReference type="InterPro" id="IPR049492">
    <property type="entry name" value="BD-FAE-like_dom"/>
</dbReference>
<evidence type="ECO:0000256" key="2">
    <source>
        <dbReference type="ARBA" id="ARBA00022801"/>
    </source>
</evidence>
<comment type="similarity">
    <text evidence="1">Belongs to the 'GDXG' lipolytic enzyme family.</text>
</comment>
<reference evidence="9 16" key="6">
    <citation type="submission" date="2018-05" db="EMBL/GenBank/DDBJ databases">
        <title>Vancomycin-resistant Enterococcus faecium strain from Chelyabinsk, Russia.</title>
        <authorList>
            <person name="Gostev V."/>
            <person name="Goncharov A."/>
            <person name="Kolodzhieva V."/>
            <person name="Suvorov A."/>
            <person name="Sidorenko S."/>
            <person name="Zueva L."/>
        </authorList>
    </citation>
    <scope>NUCLEOTIDE SEQUENCE [LARGE SCALE GENOMIC DNA]</scope>
    <source>
        <strain evidence="9 16">20</strain>
    </source>
</reference>
<dbReference type="Proteomes" id="UP000469871">
    <property type="component" value="Unassembled WGS sequence"/>
</dbReference>
<dbReference type="Pfam" id="PF20434">
    <property type="entry name" value="BD-FAE"/>
    <property type="match status" value="1"/>
</dbReference>
<dbReference type="RefSeq" id="WP_002296415.1">
    <property type="nucleotide sequence ID" value="NZ_AP022341.1"/>
</dbReference>
<evidence type="ECO:0000256" key="3">
    <source>
        <dbReference type="SAM" id="Phobius"/>
    </source>
</evidence>
<dbReference type="OMA" id="HTFPTAW"/>
<evidence type="ECO:0000313" key="13">
    <source>
        <dbReference type="Proteomes" id="UP000070452"/>
    </source>
</evidence>
<comment type="caution">
    <text evidence="6">The sequence shown here is derived from an EMBL/GenBank/DDBJ whole genome shotgun (WGS) entry which is preliminary data.</text>
</comment>
<reference evidence="7" key="8">
    <citation type="submission" date="2023-03" db="EMBL/GenBank/DDBJ databases">
        <authorList>
            <person name="Shen W."/>
            <person name="Cai J."/>
        </authorList>
    </citation>
    <scope>NUCLEOTIDE SEQUENCE</scope>
    <source>
        <strain evidence="7">B1010-2</strain>
    </source>
</reference>
<reference evidence="12 14" key="3">
    <citation type="submission" date="2016-04" db="EMBL/GenBank/DDBJ databases">
        <authorList>
            <person name="Millard A."/>
        </authorList>
    </citation>
    <scope>NUCLEOTIDE SEQUENCE [LARGE SCALE GENOMIC DNA]</scope>
    <source>
        <strain evidence="12">Isolate 22</strain>
    </source>
</reference>
<dbReference type="GeneID" id="66454504"/>
<dbReference type="Proteomes" id="UP000249070">
    <property type="component" value="Unassembled WGS sequence"/>
</dbReference>
<reference evidence="8 15" key="4">
    <citation type="submission" date="2017-10" db="EMBL/GenBank/DDBJ databases">
        <title>Draft genomes of the Enterococcus faecium isolated from human feces before and after Helicobacter pylori eradication therapy.</title>
        <authorList>
            <person name="Prianichniikov N.A."/>
            <person name="Glushchenko O.E."/>
            <person name="Malakhova M.V."/>
        </authorList>
    </citation>
    <scope>NUCLEOTIDE SEQUENCE [LARGE SCALE GENOMIC DNA]</scope>
    <source>
        <strain evidence="8 15">Hp_5-7</strain>
    </source>
</reference>
<feature type="transmembrane region" description="Helical" evidence="3">
    <location>
        <begin position="9"/>
        <end position="29"/>
    </location>
</feature>
<dbReference type="EMBL" id="FKLM01000024">
    <property type="protein sequence ID" value="SAM45706.1"/>
    <property type="molecule type" value="Genomic_DNA"/>
</dbReference>
<evidence type="ECO:0000313" key="8">
    <source>
        <dbReference type="EMBL" id="PHL20759.1"/>
    </source>
</evidence>
<keyword evidence="2 5" id="KW-0378">Hydrolase</keyword>
<reference evidence="5 19" key="7">
    <citation type="submission" date="2019-10" db="EMBL/GenBank/DDBJ databases">
        <title>Evolutionary dynamics of vancomycin-resistant Enterococcus faecium during gastrointestinal tract colonization and bloodstream infection in immunocompromised pediatric patients.</title>
        <authorList>
            <person name="Chilambi G.S."/>
            <person name="Nordstrom H.R."/>
            <person name="Evans D.R."/>
            <person name="Ferrolino J."/>
            <person name="Hayden R.T."/>
            <person name="Maron G.M."/>
            <person name="Vo A.N."/>
            <person name="Gilmore M.S."/>
            <person name="Wolf J."/>
            <person name="Rosch J.W."/>
            <person name="Van Tyne D."/>
        </authorList>
    </citation>
    <scope>NUCLEOTIDE SEQUENCE [LARGE SCALE GENOMIC DNA]</scope>
    <source>
        <strain evidence="5 19">VRECG27</strain>
    </source>
</reference>
<dbReference type="STRING" id="1352.AL014_07120"/>
<evidence type="ECO:0000256" key="1">
    <source>
        <dbReference type="ARBA" id="ARBA00010515"/>
    </source>
</evidence>
<protein>
    <submittedName>
        <fullName evidence="5">Alpha/beta hydrolase</fullName>
    </submittedName>
    <submittedName>
        <fullName evidence="10">Esterase</fullName>
        <ecNumber evidence="12">3.1.-.-</ecNumber>
    </submittedName>
    <submittedName>
        <fullName evidence="6">Lipase</fullName>
    </submittedName>
</protein>
<dbReference type="Proteomes" id="UP000070452">
    <property type="component" value="Unassembled WGS sequence"/>
</dbReference>
<dbReference type="InterPro" id="IPR050300">
    <property type="entry name" value="GDXG_lipolytic_enzyme"/>
</dbReference>
<dbReference type="InterPro" id="IPR029058">
    <property type="entry name" value="AB_hydrolase_fold"/>
</dbReference>
<evidence type="ECO:0000313" key="18">
    <source>
        <dbReference type="Proteomes" id="UP000289562"/>
    </source>
</evidence>
<dbReference type="Proteomes" id="UP000183509">
    <property type="component" value="Unassembled WGS sequence"/>
</dbReference>
<dbReference type="PANTHER" id="PTHR48081">
    <property type="entry name" value="AB HYDROLASE SUPERFAMILY PROTEIN C4A8.06C"/>
    <property type="match status" value="1"/>
</dbReference>
<dbReference type="EMBL" id="QHGU01000036">
    <property type="protein sequence ID" value="PZM55597.1"/>
    <property type="molecule type" value="Genomic_DNA"/>
</dbReference>
<dbReference type="EMBL" id="LRHK01000001">
    <property type="protein sequence ID" value="KWX19032.1"/>
    <property type="molecule type" value="Genomic_DNA"/>
</dbReference>
<name>A0A132Z2F0_ENTFC</name>
<dbReference type="Proteomes" id="UP000289562">
    <property type="component" value="Unassembled WGS sequence"/>
</dbReference>
<dbReference type="PATRIC" id="fig|1352.1358.peg.1573"/>
<evidence type="ECO:0000313" key="19">
    <source>
        <dbReference type="Proteomes" id="UP000469871"/>
    </source>
</evidence>
<evidence type="ECO:0000313" key="7">
    <source>
        <dbReference type="EMBL" id="MDT2369640.1"/>
    </source>
</evidence>
<evidence type="ECO:0000259" key="4">
    <source>
        <dbReference type="Pfam" id="PF20434"/>
    </source>
</evidence>
<dbReference type="Gene3D" id="3.40.50.1820">
    <property type="entry name" value="alpha/beta hydrolase"/>
    <property type="match status" value="1"/>
</dbReference>
<feature type="domain" description="BD-FAE-like" evidence="4">
    <location>
        <begin position="79"/>
        <end position="277"/>
    </location>
</feature>
<dbReference type="EMBL" id="WEFP01000001">
    <property type="protein sequence ID" value="KAB7576059.1"/>
    <property type="molecule type" value="Genomic_DNA"/>
</dbReference>
<dbReference type="InterPro" id="IPR002168">
    <property type="entry name" value="Lipase_GDXG_HIS_AS"/>
</dbReference>
<evidence type="ECO:0000313" key="11">
    <source>
        <dbReference type="EMBL" id="RXU88856.1"/>
    </source>
</evidence>
<dbReference type="EMBL" id="PCGC01000038">
    <property type="protein sequence ID" value="PHL20759.1"/>
    <property type="molecule type" value="Genomic_DNA"/>
</dbReference>
<gene>
    <name evidence="6" type="ORF">AWT83_11325</name>
    <name evidence="8" type="ORF">CQR37_12340</name>
    <name evidence="11" type="ORF">CYQ77_07455</name>
    <name evidence="9" type="ORF">DKP91_08495</name>
    <name evidence="12" type="ORF">DTPHA_601592</name>
    <name evidence="10" type="ORF">EB12_00725</name>
    <name evidence="5" type="ORF">GBM73_01470</name>
    <name evidence="7" type="ORF">P6Z85_05635</name>
</gene>
<evidence type="ECO:0000313" key="6">
    <source>
        <dbReference type="EMBL" id="KWX19032.1"/>
    </source>
</evidence>
<reference evidence="11 18" key="5">
    <citation type="submission" date="2017-12" db="EMBL/GenBank/DDBJ databases">
        <title>A pool of 800 enterococci isolated from chicken carcass rinse samples from New Zealand.</title>
        <authorList>
            <person name="Zhang J."/>
            <person name="Rogers L."/>
            <person name="Midwinter A."/>
            <person name="French N."/>
        </authorList>
    </citation>
    <scope>NUCLEOTIDE SEQUENCE [LARGE SCALE GENOMIC DNA]</scope>
    <source>
        <strain evidence="11 18">EN697</strain>
    </source>
</reference>
<reference evidence="6 13" key="2">
    <citation type="submission" date="2016-01" db="EMBL/GenBank/DDBJ databases">
        <title>Molecular Mechanisms for transfer of large genomic segments between Enterococcus faecium strains.</title>
        <authorList>
            <person name="Garcia-Solache M.A."/>
            <person name="Lebreton F."/>
            <person name="Mclaughlin R.E."/>
            <person name="Whiteaker J.D."/>
            <person name="Gilmore M.S."/>
            <person name="Rice L.B."/>
        </authorList>
    </citation>
    <scope>NUCLEOTIDE SEQUENCE [LARGE SCALE GENOMIC DNA]</scope>
    <source>
        <strain evidence="6 13">D344RRF x C68</strain>
    </source>
</reference>
<evidence type="ECO:0000313" key="15">
    <source>
        <dbReference type="Proteomes" id="UP000224303"/>
    </source>
</evidence>
<dbReference type="Proteomes" id="UP000253144">
    <property type="component" value="Unassembled WGS sequence"/>
</dbReference>
<evidence type="ECO:0000313" key="5">
    <source>
        <dbReference type="EMBL" id="KAB7576059.1"/>
    </source>
</evidence>
<dbReference type="GO" id="GO:0016787">
    <property type="term" value="F:hydrolase activity"/>
    <property type="evidence" value="ECO:0007669"/>
    <property type="project" value="UniProtKB-KW"/>
</dbReference>
<reference evidence="10 17" key="1">
    <citation type="submission" date="2015-06" db="EMBL/GenBank/DDBJ databases">
        <title>The Genome Sequence of Enterococcus faecium 131EA1.</title>
        <authorList>
            <consortium name="The Broad Institute Genomics Platform"/>
            <consortium name="The Broad Institute Genome Sequencing Center for Infectious Disease"/>
            <person name="Earl A.M."/>
            <person name="Van Tyne D."/>
            <person name="Lebreton F."/>
            <person name="Saavedra J.T."/>
            <person name="Gilmore M.S."/>
            <person name="Manson Mcguire A."/>
            <person name="Clock S."/>
            <person name="Crupain M."/>
            <person name="Rangan U."/>
            <person name="Young S."/>
            <person name="Abouelleil A."/>
            <person name="Cao P."/>
            <person name="Chapman S.B."/>
            <person name="Griggs A."/>
            <person name="Priest M."/>
            <person name="Shea T."/>
            <person name="Wortman J."/>
            <person name="Nusbaum C."/>
            <person name="Birren B."/>
        </authorList>
    </citation>
    <scope>NUCLEOTIDE SEQUENCE [LARGE SCALE GENOMIC DNA]</scope>
    <source>
        <strain evidence="10 17">131EA1</strain>
    </source>
</reference>
<keyword evidence="3" id="KW-0812">Transmembrane</keyword>
<dbReference type="PROSITE" id="PS01173">
    <property type="entry name" value="LIPASE_GDXG_HIS"/>
    <property type="match status" value="1"/>
</dbReference>
<dbReference type="EMBL" id="PJVH01000019">
    <property type="protein sequence ID" value="RXU88856.1"/>
    <property type="molecule type" value="Genomic_DNA"/>
</dbReference>
<evidence type="ECO:0000313" key="14">
    <source>
        <dbReference type="Proteomes" id="UP000183509"/>
    </source>
</evidence>
<evidence type="ECO:0000313" key="9">
    <source>
        <dbReference type="EMBL" id="PZM55597.1"/>
    </source>
</evidence>
<keyword evidence="3" id="KW-1133">Transmembrane helix</keyword>
<dbReference type="AlphaFoldDB" id="A0A132Z2F0"/>
<dbReference type="PANTHER" id="PTHR48081:SF6">
    <property type="entry name" value="PEPTIDASE S9 PROLYL OLIGOPEPTIDASE CATALYTIC DOMAIN-CONTAINING PROTEIN"/>
    <property type="match status" value="1"/>
</dbReference>
<evidence type="ECO:0000313" key="12">
    <source>
        <dbReference type="EMBL" id="SAM45706.1"/>
    </source>
</evidence>
<dbReference type="EMBL" id="LEQJ01000003">
    <property type="protein sequence ID" value="RBS34271.1"/>
    <property type="molecule type" value="Genomic_DNA"/>
</dbReference>
<accession>A0A132Z2F0</accession>
<evidence type="ECO:0000313" key="17">
    <source>
        <dbReference type="Proteomes" id="UP000253144"/>
    </source>
</evidence>
<dbReference type="SUPFAM" id="SSF53474">
    <property type="entry name" value="alpha/beta-Hydrolases"/>
    <property type="match status" value="1"/>
</dbReference>